<name>A0A6M3KXC7_9ZZZZ</name>
<protein>
    <submittedName>
        <fullName evidence="1">Putative tail protein</fullName>
    </submittedName>
</protein>
<reference evidence="1" key="1">
    <citation type="submission" date="2020-03" db="EMBL/GenBank/DDBJ databases">
        <title>The deep terrestrial virosphere.</title>
        <authorList>
            <person name="Holmfeldt K."/>
            <person name="Nilsson E."/>
            <person name="Simone D."/>
            <person name="Lopez-Fernandez M."/>
            <person name="Wu X."/>
            <person name="de Brujin I."/>
            <person name="Lundin D."/>
            <person name="Andersson A."/>
            <person name="Bertilsson S."/>
            <person name="Dopson M."/>
        </authorList>
    </citation>
    <scope>NUCLEOTIDE SEQUENCE</scope>
    <source>
        <strain evidence="1">MM415B02125</strain>
    </source>
</reference>
<proteinExistence type="predicted"/>
<sequence length="611" mass="64250">MAIDVIKVIISEAVFVPTAVPPTPGTITATGLRRGVHFLWPGVSIAPCYWQVRFQVASAGWSTWTRIDSNFCIRELTAAEKTVNGATANIQIQVRSTNGVDFSAGTTSANANCLAESISITPGGDAVSNILAANLGTALEARLWDDSTKNGFEILAGSIAAGQLGTDAVETLKIKDLNVTTGKINDLAVTTGKINDLAVTEGKIGALAVTTGKIANLAVTSDKIEDGAVSVVCLAADTLLQIFEASGRAKLDDVLYSGATSLKIKVDGLDASDRLLIAIGTHKNVTLFGSSIKTDLSLNNVENKSSATIRGELTPTNLTTATGVLTTNVIASVNASAEATKIAKAAIATVMSSHVQKDGNTDPIFDTFGRLLTSIYSGGSEVTAGNIINSTLGNLSINLDLTSIGAGTLDNIPETGSDKTVTANEKSGAGRAYVALDSSNRLIESLYDGSHAFTPSVVYQGLIHYRTLFSEHITEVTGPITTSVVWPSTTFQGQGIGNYVCILKFKFVYNVNDLYLKGRFDLKAKNNDLAHIRLTVYAEGGGSDAGDPVSLTAAGYHDIVIDLTSAGLTPGTFYEVRLEMEGNAANEPILLDPQGSYEFYHSFVCESYYSA</sequence>
<evidence type="ECO:0000313" key="1">
    <source>
        <dbReference type="EMBL" id="QJA86134.1"/>
    </source>
</evidence>
<dbReference type="EMBL" id="MT142617">
    <property type="protein sequence ID" value="QJA86134.1"/>
    <property type="molecule type" value="Genomic_DNA"/>
</dbReference>
<gene>
    <name evidence="1" type="ORF">MM415B02125_0005</name>
</gene>
<organism evidence="1">
    <name type="scientific">viral metagenome</name>
    <dbReference type="NCBI Taxonomy" id="1070528"/>
    <lineage>
        <taxon>unclassified sequences</taxon>
        <taxon>metagenomes</taxon>
        <taxon>organismal metagenomes</taxon>
    </lineage>
</organism>
<accession>A0A6M3KXC7</accession>
<dbReference type="AlphaFoldDB" id="A0A6M3KXC7"/>